<feature type="region of interest" description="Disordered" evidence="10">
    <location>
        <begin position="315"/>
        <end position="334"/>
    </location>
</feature>
<evidence type="ECO:0000256" key="9">
    <source>
        <dbReference type="ARBA" id="ARBA00023136"/>
    </source>
</evidence>
<feature type="region of interest" description="Disordered" evidence="10">
    <location>
        <begin position="1"/>
        <end position="34"/>
    </location>
</feature>
<protein>
    <recommendedName>
        <fullName evidence="4">Golgi apparatus membrane protein TVP38</fullName>
    </recommendedName>
    <alternativeName>
        <fullName evidence="5">Golgi apparatus membrane protein tvp38</fullName>
    </alternativeName>
</protein>
<evidence type="ECO:0000256" key="11">
    <source>
        <dbReference type="SAM" id="Phobius"/>
    </source>
</evidence>
<dbReference type="InterPro" id="IPR051076">
    <property type="entry name" value="Golgi_membrane_TVP38/TMEM64"/>
</dbReference>
<feature type="transmembrane region" description="Helical" evidence="11">
    <location>
        <begin position="273"/>
        <end position="294"/>
    </location>
</feature>
<gene>
    <name evidence="13" type="primary">TVP38</name>
    <name evidence="13" type="ORF">QQX98_008837</name>
</gene>
<evidence type="ECO:0000256" key="2">
    <source>
        <dbReference type="ARBA" id="ARBA00004653"/>
    </source>
</evidence>
<keyword evidence="8" id="KW-0333">Golgi apparatus</keyword>
<comment type="subcellular location">
    <subcellularLocation>
        <location evidence="2">Golgi apparatus membrane</location>
        <topology evidence="2">Multi-pass membrane protein</topology>
    </subcellularLocation>
</comment>
<feature type="compositionally biased region" description="Low complexity" evidence="10">
    <location>
        <begin position="15"/>
        <end position="34"/>
    </location>
</feature>
<feature type="transmembrane region" description="Helical" evidence="11">
    <location>
        <begin position="81"/>
        <end position="108"/>
    </location>
</feature>
<dbReference type="Proteomes" id="UP001498476">
    <property type="component" value="Unassembled WGS sequence"/>
</dbReference>
<evidence type="ECO:0000256" key="1">
    <source>
        <dbReference type="ARBA" id="ARBA00002978"/>
    </source>
</evidence>
<dbReference type="PANTHER" id="PTHR47549:SF1">
    <property type="entry name" value="GOLGI APPARATUS MEMBRANE PROTEIN TVP38"/>
    <property type="match status" value="1"/>
</dbReference>
<evidence type="ECO:0000259" key="12">
    <source>
        <dbReference type="Pfam" id="PF09335"/>
    </source>
</evidence>
<dbReference type="EMBL" id="JAZAVJ010000167">
    <property type="protein sequence ID" value="KAK7408959.1"/>
    <property type="molecule type" value="Genomic_DNA"/>
</dbReference>
<accession>A0ABR1GU67</accession>
<feature type="transmembrane region" description="Helical" evidence="11">
    <location>
        <begin position="120"/>
        <end position="143"/>
    </location>
</feature>
<keyword evidence="7 11" id="KW-1133">Transmembrane helix</keyword>
<comment type="similarity">
    <text evidence="3">Belongs to the TVP38/TMEM64 family.</text>
</comment>
<evidence type="ECO:0000313" key="13">
    <source>
        <dbReference type="EMBL" id="KAK7408959.1"/>
    </source>
</evidence>
<proteinExistence type="inferred from homology"/>
<evidence type="ECO:0000313" key="14">
    <source>
        <dbReference type="Proteomes" id="UP001498476"/>
    </source>
</evidence>
<sequence length="373" mass="40007">MPADYNSTAQALALSPSRGSSDSPSLPPWSSSSSAARRRLSNPLARPHASNSFVGRIVASAQLLGEQVLKMYLRLTPLQRLLAAVGFVAAAVFGILALVYSHAFFAWLTPYAKSWRDMPAGWFIIFFMIFATSFPPIVGYSSAATISGFVYGFPWGWPVVSAGCTLGALGAFMASRTILSSYVDRMVGKDHRFVALGQVLRQEGIWYLTAIRFCPLPFSLSNGFLATIPSVTPLAFTLSTAFSSPKLLVHVFIGSRLALLAEKGDSMSAGDKAINYLSMAIGGAVGLTVGLIIYRRTMARAAELARIDAHGAAAEEGDAGYEDTDSSSLMDPDDAAVLMSEDDISLWGRDDGGYRDADDDEEVPLSKKARSQE</sequence>
<evidence type="ECO:0000256" key="8">
    <source>
        <dbReference type="ARBA" id="ARBA00023034"/>
    </source>
</evidence>
<evidence type="ECO:0000256" key="5">
    <source>
        <dbReference type="ARBA" id="ARBA00020673"/>
    </source>
</evidence>
<name>A0ABR1GU67_9HYPO</name>
<evidence type="ECO:0000256" key="4">
    <source>
        <dbReference type="ARBA" id="ARBA00013533"/>
    </source>
</evidence>
<feature type="transmembrane region" description="Helical" evidence="11">
    <location>
        <begin position="155"/>
        <end position="179"/>
    </location>
</feature>
<dbReference type="PANTHER" id="PTHR47549">
    <property type="entry name" value="GOLGI APPARATUS MEMBRANE PROTEIN TVP38-RELATED"/>
    <property type="match status" value="1"/>
</dbReference>
<evidence type="ECO:0000256" key="10">
    <source>
        <dbReference type="SAM" id="MobiDB-lite"/>
    </source>
</evidence>
<feature type="region of interest" description="Disordered" evidence="10">
    <location>
        <begin position="341"/>
        <end position="373"/>
    </location>
</feature>
<reference evidence="13 14" key="1">
    <citation type="journal article" date="2025" name="Microbiol. Resour. Announc.">
        <title>Draft genome sequences for Neonectria magnoliae and Neonectria punicea, canker pathogens of Liriodendron tulipifera and Acer saccharum in West Virginia.</title>
        <authorList>
            <person name="Petronek H.M."/>
            <person name="Kasson M.T."/>
            <person name="Metheny A.M."/>
            <person name="Stauder C.M."/>
            <person name="Lovett B."/>
            <person name="Lynch S.C."/>
            <person name="Garnas J.R."/>
            <person name="Kasson L.R."/>
            <person name="Stajich J.E."/>
        </authorList>
    </citation>
    <scope>NUCLEOTIDE SEQUENCE [LARGE SCALE GENOMIC DNA]</scope>
    <source>
        <strain evidence="13 14">NRRL 64653</strain>
    </source>
</reference>
<comment type="caution">
    <text evidence="13">The sequence shown here is derived from an EMBL/GenBank/DDBJ whole genome shotgun (WGS) entry which is preliminary data.</text>
</comment>
<dbReference type="Pfam" id="PF09335">
    <property type="entry name" value="VTT_dom"/>
    <property type="match status" value="1"/>
</dbReference>
<feature type="compositionally biased region" description="Polar residues" evidence="10">
    <location>
        <begin position="1"/>
        <end position="10"/>
    </location>
</feature>
<keyword evidence="9 11" id="KW-0472">Membrane</keyword>
<evidence type="ECO:0000256" key="7">
    <source>
        <dbReference type="ARBA" id="ARBA00022989"/>
    </source>
</evidence>
<keyword evidence="14" id="KW-1185">Reference proteome</keyword>
<dbReference type="InterPro" id="IPR032816">
    <property type="entry name" value="VTT_dom"/>
</dbReference>
<feature type="compositionally biased region" description="Acidic residues" evidence="10">
    <location>
        <begin position="315"/>
        <end position="325"/>
    </location>
</feature>
<evidence type="ECO:0000256" key="3">
    <source>
        <dbReference type="ARBA" id="ARBA00008640"/>
    </source>
</evidence>
<comment type="function">
    <text evidence="1">Golgi membrane protein involved in vesicular trafficking and spindle migration.</text>
</comment>
<feature type="domain" description="VTT" evidence="12">
    <location>
        <begin position="143"/>
        <end position="255"/>
    </location>
</feature>
<keyword evidence="6 11" id="KW-0812">Transmembrane</keyword>
<evidence type="ECO:0000256" key="6">
    <source>
        <dbReference type="ARBA" id="ARBA00022692"/>
    </source>
</evidence>
<organism evidence="13 14">
    <name type="scientific">Neonectria punicea</name>
    <dbReference type="NCBI Taxonomy" id="979145"/>
    <lineage>
        <taxon>Eukaryota</taxon>
        <taxon>Fungi</taxon>
        <taxon>Dikarya</taxon>
        <taxon>Ascomycota</taxon>
        <taxon>Pezizomycotina</taxon>
        <taxon>Sordariomycetes</taxon>
        <taxon>Hypocreomycetidae</taxon>
        <taxon>Hypocreales</taxon>
        <taxon>Nectriaceae</taxon>
        <taxon>Neonectria</taxon>
    </lineage>
</organism>